<accession>E4XK48</accession>
<dbReference type="FunCoup" id="E4XK48">
    <property type="interactions" value="571"/>
</dbReference>
<evidence type="ECO:0000256" key="1">
    <source>
        <dbReference type="ARBA" id="ARBA00008482"/>
    </source>
</evidence>
<dbReference type="PANTHER" id="PTHR15350:SF2">
    <property type="entry name" value="EUKARYOTIC TRANSLATION INITIATION FACTOR 3 SUBUNIT M"/>
    <property type="match status" value="1"/>
</dbReference>
<dbReference type="EMBL" id="FN653063">
    <property type="protein sequence ID" value="CBY24824.1"/>
    <property type="molecule type" value="Genomic_DNA"/>
</dbReference>
<dbReference type="InParanoid" id="E4XK48"/>
<dbReference type="PROSITE" id="PS50250">
    <property type="entry name" value="PCI"/>
    <property type="match status" value="1"/>
</dbReference>
<evidence type="ECO:0000313" key="4">
    <source>
        <dbReference type="EMBL" id="CBY39519.1"/>
    </source>
</evidence>
<dbReference type="Pfam" id="PF01399">
    <property type="entry name" value="PCI"/>
    <property type="match status" value="1"/>
</dbReference>
<dbReference type="Proteomes" id="UP000001307">
    <property type="component" value="Unassembled WGS sequence"/>
</dbReference>
<name>E4XK48_OIKDI</name>
<dbReference type="AlphaFoldDB" id="E4XK48"/>
<organism evidence="3">
    <name type="scientific">Oikopleura dioica</name>
    <name type="common">Tunicate</name>
    <dbReference type="NCBI Taxonomy" id="34765"/>
    <lineage>
        <taxon>Eukaryota</taxon>
        <taxon>Metazoa</taxon>
        <taxon>Chordata</taxon>
        <taxon>Tunicata</taxon>
        <taxon>Appendicularia</taxon>
        <taxon>Copelata</taxon>
        <taxon>Oikopleuridae</taxon>
        <taxon>Oikopleura</taxon>
    </lineage>
</organism>
<dbReference type="GO" id="GO:0002183">
    <property type="term" value="P:cytoplasmic translational initiation"/>
    <property type="evidence" value="ECO:0007669"/>
    <property type="project" value="TreeGrafter"/>
</dbReference>
<dbReference type="PANTHER" id="PTHR15350">
    <property type="entry name" value="COP9 SIGNALOSOME COMPLEX SUBUNIT 7/DENDRITIC CELL PROTEIN GA17"/>
    <property type="match status" value="1"/>
</dbReference>
<reference evidence="3" key="1">
    <citation type="journal article" date="2010" name="Science">
        <title>Plasticity of animal genome architecture unmasked by rapid evolution of a pelagic tunicate.</title>
        <authorList>
            <person name="Denoeud F."/>
            <person name="Henriet S."/>
            <person name="Mungpakdee S."/>
            <person name="Aury J.M."/>
            <person name="Da Silva C."/>
            <person name="Brinkmann H."/>
            <person name="Mikhaleva J."/>
            <person name="Olsen L.C."/>
            <person name="Jubin C."/>
            <person name="Canestro C."/>
            <person name="Bouquet J.M."/>
            <person name="Danks G."/>
            <person name="Poulain J."/>
            <person name="Campsteijn C."/>
            <person name="Adamski M."/>
            <person name="Cross I."/>
            <person name="Yadetie F."/>
            <person name="Muffato M."/>
            <person name="Louis A."/>
            <person name="Butcher S."/>
            <person name="Tsagkogeorga G."/>
            <person name="Konrad A."/>
            <person name="Singh S."/>
            <person name="Jensen M.F."/>
            <person name="Cong E.H."/>
            <person name="Eikeseth-Otteraa H."/>
            <person name="Noel B."/>
            <person name="Anthouard V."/>
            <person name="Porcel B.M."/>
            <person name="Kachouri-Lafond R."/>
            <person name="Nishino A."/>
            <person name="Ugolini M."/>
            <person name="Chourrout P."/>
            <person name="Nishida H."/>
            <person name="Aasland R."/>
            <person name="Huzurbazar S."/>
            <person name="Westhof E."/>
            <person name="Delsuc F."/>
            <person name="Lehrach H."/>
            <person name="Reinhardt R."/>
            <person name="Weissenbach J."/>
            <person name="Roy S.W."/>
            <person name="Artiguenave F."/>
            <person name="Postlethwait J.H."/>
            <person name="Manak J.R."/>
            <person name="Thompson E.M."/>
            <person name="Jaillon O."/>
            <person name="Du Pasquier L."/>
            <person name="Boudinot P."/>
            <person name="Liberles D.A."/>
            <person name="Volff J.N."/>
            <person name="Philippe H."/>
            <person name="Lenhard B."/>
            <person name="Roest Crollius H."/>
            <person name="Wincker P."/>
            <person name="Chourrout D."/>
        </authorList>
    </citation>
    <scope>NUCLEOTIDE SEQUENCE [LARGE SCALE GENOMIC DNA]</scope>
</reference>
<evidence type="ECO:0000259" key="2">
    <source>
        <dbReference type="PROSITE" id="PS50250"/>
    </source>
</evidence>
<dbReference type="GO" id="GO:0005852">
    <property type="term" value="C:eukaryotic translation initiation factor 3 complex"/>
    <property type="evidence" value="ECO:0007669"/>
    <property type="project" value="TreeGrafter"/>
</dbReference>
<proteinExistence type="inferred from homology"/>
<dbReference type="InterPro" id="IPR000717">
    <property type="entry name" value="PCI_dom"/>
</dbReference>
<dbReference type="InterPro" id="IPR040750">
    <property type="entry name" value="eIF3m_C_helix"/>
</dbReference>
<dbReference type="Pfam" id="PF18005">
    <property type="entry name" value="eIF3m_C_helix"/>
    <property type="match status" value="1"/>
</dbReference>
<comment type="similarity">
    <text evidence="1">Belongs to the CSN7/EIF3M family. CSN7 subfamily.</text>
</comment>
<evidence type="ECO:0000313" key="5">
    <source>
        <dbReference type="Proteomes" id="UP000001307"/>
    </source>
</evidence>
<dbReference type="OrthoDB" id="10267031at2759"/>
<dbReference type="Proteomes" id="UP000011014">
    <property type="component" value="Unassembled WGS sequence"/>
</dbReference>
<dbReference type="SMART" id="SM00088">
    <property type="entry name" value="PINT"/>
    <property type="match status" value="1"/>
</dbReference>
<sequence>MAEIFLSDDLTDSDRFEELESIREKLIAAGADVNPIEGKNLGQSVANVFVPKNFAPLWNDKVSENDVIQVTKQSSIFIGLLMDFQSPSEIEDCNKITKSFCEAMLEGDKAGRGNVVCRVLYDMFKMAFPVKSKAIYLIYCTWLQCASKKNSTYLLELEGSKVERFVEKLVKDWEISDVEIRSLRREYQACLHRLGRYQNAASAMEDLLNSYSDADITGAEAISDAKLCILQSILTEGEYRFDHLREIDAIQALKGTPIYDLLEVFITGDLEGFEKFMEGSDLSEIVLDQEKLDTLQRKMRLLTLVGLCKANPDTTYKAIQDKLDLDEDGVEDLAVRAFQLKLLRGRLDQGNERLSTTYSIQREFTRAQWEDLADKLTVWQNNLENVRLSIEEVQNVELAA</sequence>
<gene>
    <name evidence="3" type="ORF">GSOID_T00012997001</name>
    <name evidence="4" type="ORF">GSOID_T00020090001</name>
</gene>
<dbReference type="EMBL" id="FN655560">
    <property type="protein sequence ID" value="CBY39519.1"/>
    <property type="molecule type" value="Genomic_DNA"/>
</dbReference>
<dbReference type="InterPro" id="IPR045237">
    <property type="entry name" value="COPS7/eIF3m"/>
</dbReference>
<protein>
    <recommendedName>
        <fullName evidence="2">PCI domain-containing protein</fullName>
    </recommendedName>
</protein>
<evidence type="ECO:0000313" key="3">
    <source>
        <dbReference type="EMBL" id="CBY24824.1"/>
    </source>
</evidence>
<feature type="domain" description="PCI" evidence="2">
    <location>
        <begin position="196"/>
        <end position="361"/>
    </location>
</feature>
<keyword evidence="5" id="KW-1185">Reference proteome</keyword>